<gene>
    <name evidence="1" type="ORF">HF526_22175</name>
</gene>
<protein>
    <submittedName>
        <fullName evidence="1">Uncharacterized protein</fullName>
    </submittedName>
</protein>
<dbReference type="RefSeq" id="WP_169383472.1">
    <property type="nucleotide sequence ID" value="NZ_JAAXLA010000046.1"/>
</dbReference>
<comment type="caution">
    <text evidence="1">The sequence shown here is derived from an EMBL/GenBank/DDBJ whole genome shotgun (WGS) entry which is preliminary data.</text>
</comment>
<dbReference type="Proteomes" id="UP000820669">
    <property type="component" value="Unassembled WGS sequence"/>
</dbReference>
<proteinExistence type="predicted"/>
<dbReference type="EMBL" id="JAAXLA010000046">
    <property type="protein sequence ID" value="NMH99994.1"/>
    <property type="molecule type" value="Genomic_DNA"/>
</dbReference>
<keyword evidence="2" id="KW-1185">Reference proteome</keyword>
<evidence type="ECO:0000313" key="1">
    <source>
        <dbReference type="EMBL" id="NMH99994.1"/>
    </source>
</evidence>
<reference evidence="1 2" key="1">
    <citation type="submission" date="2020-04" db="EMBL/GenBank/DDBJ databases">
        <authorList>
            <person name="Klaysubun C."/>
            <person name="Duangmal K."/>
            <person name="Lipun K."/>
        </authorList>
    </citation>
    <scope>NUCLEOTIDE SEQUENCE [LARGE SCALE GENOMIC DNA]</scope>
    <source>
        <strain evidence="1 2">K10HN5</strain>
    </source>
</reference>
<sequence>MALPQVHTRPDEPGTRDLLRTTVDALGALDGAVSLHEMPRLASVDARPFAIGDRGYAVIVSARVGARGRPPARAHFLAVWWHALVAGGAEVTGWASRGGGYCDVRVQALLAGVPVQLWEHLPVEVADRWGVPDVPGPDLHPELPEGKREITVDELSMIAAGATPS</sequence>
<organism evidence="1 2">
    <name type="scientific">Pseudonocardia acidicola</name>
    <dbReference type="NCBI Taxonomy" id="2724939"/>
    <lineage>
        <taxon>Bacteria</taxon>
        <taxon>Bacillati</taxon>
        <taxon>Actinomycetota</taxon>
        <taxon>Actinomycetes</taxon>
        <taxon>Pseudonocardiales</taxon>
        <taxon>Pseudonocardiaceae</taxon>
        <taxon>Pseudonocardia</taxon>
    </lineage>
</organism>
<accession>A0ABX1SIA0</accession>
<evidence type="ECO:0000313" key="2">
    <source>
        <dbReference type="Proteomes" id="UP000820669"/>
    </source>
</evidence>
<name>A0ABX1SIA0_9PSEU</name>